<dbReference type="SUPFAM" id="SSF52172">
    <property type="entry name" value="CheY-like"/>
    <property type="match status" value="1"/>
</dbReference>
<dbReference type="InterPro" id="IPR001789">
    <property type="entry name" value="Sig_transdc_resp-reg_receiver"/>
</dbReference>
<dbReference type="SMART" id="SM00091">
    <property type="entry name" value="PAS"/>
    <property type="match status" value="1"/>
</dbReference>
<dbReference type="InterPro" id="IPR011006">
    <property type="entry name" value="CheY-like_superfamily"/>
</dbReference>
<dbReference type="SMART" id="SM00387">
    <property type="entry name" value="HATPase_c"/>
    <property type="match status" value="1"/>
</dbReference>
<dbReference type="InterPro" id="IPR005467">
    <property type="entry name" value="His_kinase_dom"/>
</dbReference>
<feature type="domain" description="Histidine kinase" evidence="7">
    <location>
        <begin position="243"/>
        <end position="432"/>
    </location>
</feature>
<dbReference type="Gene3D" id="1.10.287.130">
    <property type="match status" value="1"/>
</dbReference>
<evidence type="ECO:0000313" key="11">
    <source>
        <dbReference type="Proteomes" id="UP000296706"/>
    </source>
</evidence>
<evidence type="ECO:0000256" key="1">
    <source>
        <dbReference type="ARBA" id="ARBA00000085"/>
    </source>
</evidence>
<dbReference type="SMART" id="SM00448">
    <property type="entry name" value="REC"/>
    <property type="match status" value="1"/>
</dbReference>
<dbReference type="AlphaFoldDB" id="A0A4D6HI58"/>
<organism evidence="10 11">
    <name type="scientific">Halapricum salinum</name>
    <dbReference type="NCBI Taxonomy" id="1457250"/>
    <lineage>
        <taxon>Archaea</taxon>
        <taxon>Methanobacteriati</taxon>
        <taxon>Methanobacteriota</taxon>
        <taxon>Stenosarchaea group</taxon>
        <taxon>Halobacteria</taxon>
        <taxon>Halobacteriales</taxon>
        <taxon>Haloarculaceae</taxon>
        <taxon>Halapricum</taxon>
    </lineage>
</organism>
<evidence type="ECO:0000259" key="8">
    <source>
        <dbReference type="PROSITE" id="PS50110"/>
    </source>
</evidence>
<keyword evidence="3" id="KW-0808">Transferase</keyword>
<dbReference type="InterPro" id="IPR003661">
    <property type="entry name" value="HisK_dim/P_dom"/>
</dbReference>
<dbReference type="Proteomes" id="UP000296706">
    <property type="component" value="Chromosome"/>
</dbReference>
<dbReference type="Gene3D" id="3.30.450.20">
    <property type="entry name" value="PAS domain"/>
    <property type="match status" value="1"/>
</dbReference>
<dbReference type="InterPro" id="IPR000014">
    <property type="entry name" value="PAS"/>
</dbReference>
<proteinExistence type="predicted"/>
<sequence>MTAETLANEHEMVTHDVNDVDEAKAYLSDTRVDCIVSDYEMPGEDGLAFLEWVHDNFDALPFILLTGRGDEEIASEAIAGGVADYLLKLEVVEDNQYGRLANRIRSVVDQQRTEQKYQHLVENTPDAVAHVGESGEILSANDALADLAGTSSDALAGANLQSVLGEDVGQEWIETGRKAIEHGEATKAETVYRGRHVHNIFVPMDDRSPLESFQLISRDITAQKERERELRRQNERLETFASVVTHDLRNPLNVAASSLELLEPEVGDTEEYDRITRSLERMDDLIDDVLMLARHGEHAHDPEDVSLQAVAEDAWANVDGEVATVEVVSTATIHADRGQLQELLENLVANAIEHAGPDITVEVGVLDGGFYVADDGPGIDPSARETVFELGYSTNAAGTGMGLAIVEQIADAHDWSATVTDSESGGARFEFTDVDSS</sequence>
<dbReference type="SUPFAM" id="SSF55874">
    <property type="entry name" value="ATPase domain of HSP90 chaperone/DNA topoisomerase II/histidine kinase"/>
    <property type="match status" value="1"/>
</dbReference>
<dbReference type="Pfam" id="PF00072">
    <property type="entry name" value="Response_reg"/>
    <property type="match status" value="1"/>
</dbReference>
<dbReference type="PROSITE" id="PS50112">
    <property type="entry name" value="PAS"/>
    <property type="match status" value="1"/>
</dbReference>
<dbReference type="PANTHER" id="PTHR43711">
    <property type="entry name" value="TWO-COMPONENT HISTIDINE KINASE"/>
    <property type="match status" value="1"/>
</dbReference>
<evidence type="ECO:0000256" key="5">
    <source>
        <dbReference type="ARBA" id="ARBA00023012"/>
    </source>
</evidence>
<dbReference type="CDD" id="cd00156">
    <property type="entry name" value="REC"/>
    <property type="match status" value="1"/>
</dbReference>
<keyword evidence="6" id="KW-0597">Phosphoprotein</keyword>
<dbReference type="InterPro" id="IPR050736">
    <property type="entry name" value="Sensor_HK_Regulatory"/>
</dbReference>
<evidence type="ECO:0000259" key="7">
    <source>
        <dbReference type="PROSITE" id="PS50109"/>
    </source>
</evidence>
<dbReference type="SUPFAM" id="SSF47384">
    <property type="entry name" value="Homodimeric domain of signal transducing histidine kinase"/>
    <property type="match status" value="1"/>
</dbReference>
<dbReference type="NCBIfam" id="TIGR00229">
    <property type="entry name" value="sensory_box"/>
    <property type="match status" value="1"/>
</dbReference>
<protein>
    <recommendedName>
        <fullName evidence="2">histidine kinase</fullName>
        <ecNumber evidence="2">2.7.13.3</ecNumber>
    </recommendedName>
</protein>
<comment type="catalytic activity">
    <reaction evidence="1">
        <text>ATP + protein L-histidine = ADP + protein N-phospho-L-histidine.</text>
        <dbReference type="EC" id="2.7.13.3"/>
    </reaction>
</comment>
<evidence type="ECO:0000256" key="6">
    <source>
        <dbReference type="PROSITE-ProRule" id="PRU00169"/>
    </source>
</evidence>
<gene>
    <name evidence="10" type="ORF">DV733_14490</name>
</gene>
<name>A0A4D6HI58_9EURY</name>
<reference evidence="10 11" key="1">
    <citation type="journal article" date="2019" name="Nat. Commun.">
        <title>A new type of DNA phosphorothioation-based antiviral system in archaea.</title>
        <authorList>
            <person name="Xiong L."/>
            <person name="Liu S."/>
            <person name="Chen S."/>
            <person name="Xiao Y."/>
            <person name="Zhu B."/>
            <person name="Gao Y."/>
            <person name="Zhang Y."/>
            <person name="Chen B."/>
            <person name="Luo J."/>
            <person name="Deng Z."/>
            <person name="Chen X."/>
            <person name="Wang L."/>
            <person name="Chen S."/>
        </authorList>
    </citation>
    <scope>NUCLEOTIDE SEQUENCE [LARGE SCALE GENOMIC DNA]</scope>
    <source>
        <strain evidence="10 11">CBA1105</strain>
    </source>
</reference>
<dbReference type="KEGG" id="hsn:DV733_14490"/>
<keyword evidence="5" id="KW-0902">Two-component regulatory system</keyword>
<keyword evidence="11" id="KW-1185">Reference proteome</keyword>
<dbReference type="EC" id="2.7.13.3" evidence="2"/>
<evidence type="ECO:0000256" key="3">
    <source>
        <dbReference type="ARBA" id="ARBA00022679"/>
    </source>
</evidence>
<dbReference type="Gene3D" id="3.40.50.2300">
    <property type="match status" value="1"/>
</dbReference>
<dbReference type="InterPro" id="IPR013656">
    <property type="entry name" value="PAS_4"/>
</dbReference>
<dbReference type="PROSITE" id="PS50110">
    <property type="entry name" value="RESPONSE_REGULATORY"/>
    <property type="match status" value="1"/>
</dbReference>
<dbReference type="PROSITE" id="PS50109">
    <property type="entry name" value="HIS_KIN"/>
    <property type="match status" value="1"/>
</dbReference>
<dbReference type="Gene3D" id="3.30.565.10">
    <property type="entry name" value="Histidine kinase-like ATPase, C-terminal domain"/>
    <property type="match status" value="1"/>
</dbReference>
<evidence type="ECO:0000256" key="2">
    <source>
        <dbReference type="ARBA" id="ARBA00012438"/>
    </source>
</evidence>
<feature type="domain" description="Response regulatory" evidence="8">
    <location>
        <begin position="1"/>
        <end position="103"/>
    </location>
</feature>
<dbReference type="InterPro" id="IPR036097">
    <property type="entry name" value="HisK_dim/P_sf"/>
</dbReference>
<dbReference type="GO" id="GO:0000155">
    <property type="term" value="F:phosphorelay sensor kinase activity"/>
    <property type="evidence" value="ECO:0007669"/>
    <property type="project" value="InterPro"/>
</dbReference>
<dbReference type="STRING" id="1457250.GCA_000755225_01766"/>
<dbReference type="SMART" id="SM00388">
    <property type="entry name" value="HisKA"/>
    <property type="match status" value="1"/>
</dbReference>
<feature type="modified residue" description="4-aspartylphosphate" evidence="6">
    <location>
        <position position="38"/>
    </location>
</feature>
<evidence type="ECO:0000313" key="10">
    <source>
        <dbReference type="EMBL" id="QCC52978.1"/>
    </source>
</evidence>
<dbReference type="EMBL" id="CP031310">
    <property type="protein sequence ID" value="QCC52978.1"/>
    <property type="molecule type" value="Genomic_DNA"/>
</dbReference>
<feature type="domain" description="PAS" evidence="9">
    <location>
        <begin position="113"/>
        <end position="183"/>
    </location>
</feature>
<dbReference type="Pfam" id="PF00512">
    <property type="entry name" value="HisKA"/>
    <property type="match status" value="1"/>
</dbReference>
<dbReference type="OrthoDB" id="8127at2157"/>
<dbReference type="SUPFAM" id="SSF55785">
    <property type="entry name" value="PYP-like sensor domain (PAS domain)"/>
    <property type="match status" value="1"/>
</dbReference>
<dbReference type="Pfam" id="PF08448">
    <property type="entry name" value="PAS_4"/>
    <property type="match status" value="1"/>
</dbReference>
<dbReference type="InterPro" id="IPR003594">
    <property type="entry name" value="HATPase_dom"/>
</dbReference>
<keyword evidence="4" id="KW-0418">Kinase</keyword>
<dbReference type="CDD" id="cd00082">
    <property type="entry name" value="HisKA"/>
    <property type="match status" value="1"/>
</dbReference>
<dbReference type="InterPro" id="IPR035965">
    <property type="entry name" value="PAS-like_dom_sf"/>
</dbReference>
<evidence type="ECO:0000259" key="9">
    <source>
        <dbReference type="PROSITE" id="PS50112"/>
    </source>
</evidence>
<evidence type="ECO:0000256" key="4">
    <source>
        <dbReference type="ARBA" id="ARBA00022777"/>
    </source>
</evidence>
<dbReference type="Pfam" id="PF02518">
    <property type="entry name" value="HATPase_c"/>
    <property type="match status" value="1"/>
</dbReference>
<dbReference type="PANTHER" id="PTHR43711:SF1">
    <property type="entry name" value="HISTIDINE KINASE 1"/>
    <property type="match status" value="1"/>
</dbReference>
<dbReference type="InterPro" id="IPR036890">
    <property type="entry name" value="HATPase_C_sf"/>
</dbReference>
<accession>A0A4D6HI58</accession>